<accession>A0A1I8F649</accession>
<dbReference type="Pfam" id="PF01834">
    <property type="entry name" value="XRCC1_N"/>
    <property type="match status" value="1"/>
</dbReference>
<feature type="compositionally biased region" description="Basic and acidic residues" evidence="1">
    <location>
        <begin position="78"/>
        <end position="97"/>
    </location>
</feature>
<dbReference type="GO" id="GO:0000012">
    <property type="term" value="P:single strand break repair"/>
    <property type="evidence" value="ECO:0007669"/>
    <property type="project" value="InterPro"/>
</dbReference>
<dbReference type="SUPFAM" id="SSF49785">
    <property type="entry name" value="Galactose-binding domain-like"/>
    <property type="match status" value="1"/>
</dbReference>
<keyword evidence="3" id="KW-1185">Reference proteome</keyword>
<name>A0A1I8F649_9PLAT</name>
<dbReference type="AlphaFoldDB" id="A0A1I8F649"/>
<proteinExistence type="predicted"/>
<feature type="region of interest" description="Disordered" evidence="1">
    <location>
        <begin position="77"/>
        <end position="155"/>
    </location>
</feature>
<protein>
    <submittedName>
        <fullName evidence="4">XRCC1_N domain-containing protein</fullName>
    </submittedName>
</protein>
<evidence type="ECO:0000313" key="3">
    <source>
        <dbReference type="Proteomes" id="UP000095280"/>
    </source>
</evidence>
<dbReference type="GO" id="GO:0003684">
    <property type="term" value="F:damaged DNA binding"/>
    <property type="evidence" value="ECO:0007669"/>
    <property type="project" value="InterPro"/>
</dbReference>
<feature type="domain" description="DNA-repair protein Xrcc1 N-terminal" evidence="2">
    <location>
        <begin position="5"/>
        <end position="78"/>
    </location>
</feature>
<reference evidence="4" key="1">
    <citation type="submission" date="2016-11" db="UniProtKB">
        <authorList>
            <consortium name="WormBaseParasite"/>
        </authorList>
    </citation>
    <scope>IDENTIFICATION</scope>
</reference>
<dbReference type="InterPro" id="IPR002706">
    <property type="entry name" value="Xrcc1_N"/>
</dbReference>
<dbReference type="WBParaSite" id="maker-unitig_21299-snap-gene-0.1-mRNA-1">
    <property type="protein sequence ID" value="maker-unitig_21299-snap-gene-0.1-mRNA-1"/>
    <property type="gene ID" value="maker-unitig_21299-snap-gene-0.1"/>
</dbReference>
<evidence type="ECO:0000313" key="4">
    <source>
        <dbReference type="WBParaSite" id="maker-unitig_21299-snap-gene-0.1-mRNA-1"/>
    </source>
</evidence>
<dbReference type="GO" id="GO:0005634">
    <property type="term" value="C:nucleus"/>
    <property type="evidence" value="ECO:0007669"/>
    <property type="project" value="InterPro"/>
</dbReference>
<organism evidence="3 4">
    <name type="scientific">Macrostomum lignano</name>
    <dbReference type="NCBI Taxonomy" id="282301"/>
    <lineage>
        <taxon>Eukaryota</taxon>
        <taxon>Metazoa</taxon>
        <taxon>Spiralia</taxon>
        <taxon>Lophotrochozoa</taxon>
        <taxon>Platyhelminthes</taxon>
        <taxon>Rhabditophora</taxon>
        <taxon>Macrostomorpha</taxon>
        <taxon>Macrostomida</taxon>
        <taxon>Macrostomidae</taxon>
        <taxon>Macrostomum</taxon>
    </lineage>
</organism>
<feature type="compositionally biased region" description="Basic and acidic residues" evidence="1">
    <location>
        <begin position="120"/>
        <end position="130"/>
    </location>
</feature>
<dbReference type="InterPro" id="IPR008979">
    <property type="entry name" value="Galactose-bd-like_sf"/>
</dbReference>
<sequence>MLVMKGSALVEVLVSRDADPGRTPGRCFWQLSSLMSPADAKKGLRFESSAIFQSDQLHKPACNEKWDKIRVGDFAICDEPRRNRHDQKNGVGDDKKKPAAGKNGSEDSITRPGGLFSRGQLRDKATKDGGEVPARLGPGCPPPGVRGSLIRLSLT</sequence>
<dbReference type="Gene3D" id="2.60.120.260">
    <property type="entry name" value="Galactose-binding domain-like"/>
    <property type="match status" value="1"/>
</dbReference>
<dbReference type="Proteomes" id="UP000095280">
    <property type="component" value="Unplaced"/>
</dbReference>
<evidence type="ECO:0000256" key="1">
    <source>
        <dbReference type="SAM" id="MobiDB-lite"/>
    </source>
</evidence>
<evidence type="ECO:0000259" key="2">
    <source>
        <dbReference type="Pfam" id="PF01834"/>
    </source>
</evidence>